<dbReference type="Proteomes" id="UP001165186">
    <property type="component" value="Unassembled WGS sequence"/>
</dbReference>
<comment type="caution">
    <text evidence="1">The sequence shown here is derived from an EMBL/GenBank/DDBJ whole genome shotgun (WGS) entry which is preliminary data.</text>
</comment>
<reference evidence="1" key="1">
    <citation type="submission" date="2024-09" db="EMBL/GenBank/DDBJ databases">
        <title>Draft Genome Sequences of Neofusicoccum parvum.</title>
        <authorList>
            <person name="Ashida A."/>
            <person name="Camagna M."/>
            <person name="Tanaka A."/>
            <person name="Takemoto D."/>
        </authorList>
    </citation>
    <scope>NUCLEOTIDE SEQUENCE</scope>
    <source>
        <strain evidence="1">PPO83</strain>
    </source>
</reference>
<name>A0ACB5SNB8_9PEZI</name>
<protein>
    <submittedName>
        <fullName evidence="1">Uncharacterized protein</fullName>
    </submittedName>
</protein>
<organism evidence="1 2">
    <name type="scientific">Neofusicoccum parvum</name>
    <dbReference type="NCBI Taxonomy" id="310453"/>
    <lineage>
        <taxon>Eukaryota</taxon>
        <taxon>Fungi</taxon>
        <taxon>Dikarya</taxon>
        <taxon>Ascomycota</taxon>
        <taxon>Pezizomycotina</taxon>
        <taxon>Dothideomycetes</taxon>
        <taxon>Dothideomycetes incertae sedis</taxon>
        <taxon>Botryosphaeriales</taxon>
        <taxon>Botryosphaeriaceae</taxon>
        <taxon>Neofusicoccum</taxon>
    </lineage>
</organism>
<proteinExistence type="predicted"/>
<sequence>MFFTKILAYTSLAASFCLAAPIQGTSDASLLSRDQHGSIDDHGLGSRGQHGSLDDAPAIVTRSDINENSLVVTARGDGNGNPHRTDVLLSATDTADNDGSVRARRDSGGELDPHIDCGLCEE</sequence>
<evidence type="ECO:0000313" key="2">
    <source>
        <dbReference type="Proteomes" id="UP001165186"/>
    </source>
</evidence>
<keyword evidence="2" id="KW-1185">Reference proteome</keyword>
<dbReference type="EMBL" id="BSXG01000150">
    <property type="protein sequence ID" value="GME49054.1"/>
    <property type="molecule type" value="Genomic_DNA"/>
</dbReference>
<evidence type="ECO:0000313" key="1">
    <source>
        <dbReference type="EMBL" id="GME49054.1"/>
    </source>
</evidence>
<gene>
    <name evidence="1" type="primary">g4388</name>
    <name evidence="1" type="ORF">NpPPO83_00004388</name>
</gene>
<accession>A0ACB5SNB8</accession>